<dbReference type="Pfam" id="PF00672">
    <property type="entry name" value="HAMP"/>
    <property type="match status" value="1"/>
</dbReference>
<dbReference type="SMART" id="SM00388">
    <property type="entry name" value="HisKA"/>
    <property type="match status" value="1"/>
</dbReference>
<gene>
    <name evidence="12" type="ORF">KUA55_14670</name>
</gene>
<proteinExistence type="predicted"/>
<evidence type="ECO:0000256" key="7">
    <source>
        <dbReference type="ARBA" id="ARBA00022989"/>
    </source>
</evidence>
<name>A0ABS6TGJ3_9ENTE</name>
<dbReference type="SMART" id="SM00387">
    <property type="entry name" value="HATPase_c"/>
    <property type="match status" value="1"/>
</dbReference>
<keyword evidence="9" id="KW-0472">Membrane</keyword>
<evidence type="ECO:0000313" key="13">
    <source>
        <dbReference type="Proteomes" id="UP000774130"/>
    </source>
</evidence>
<reference evidence="12 13" key="1">
    <citation type="submission" date="2021-06" db="EMBL/GenBank/DDBJ databases">
        <title>Enterococcus alishanensis sp. nov., a novel lactic acid bacterium isolated from fresh coffee beans.</title>
        <authorList>
            <person name="Chen Y.-S."/>
        </authorList>
    </citation>
    <scope>NUCLEOTIDE SEQUENCE [LARGE SCALE GENOMIC DNA]</scope>
    <source>
        <strain evidence="12 13">ALS3</strain>
    </source>
</reference>
<keyword evidence="3" id="KW-0597">Phosphoprotein</keyword>
<evidence type="ECO:0000256" key="5">
    <source>
        <dbReference type="ARBA" id="ARBA00022692"/>
    </source>
</evidence>
<feature type="transmembrane region" description="Helical" evidence="9">
    <location>
        <begin position="134"/>
        <end position="158"/>
    </location>
</feature>
<evidence type="ECO:0000256" key="6">
    <source>
        <dbReference type="ARBA" id="ARBA00022777"/>
    </source>
</evidence>
<dbReference type="Pfam" id="PF00512">
    <property type="entry name" value="HisKA"/>
    <property type="match status" value="1"/>
</dbReference>
<evidence type="ECO:0000259" key="10">
    <source>
        <dbReference type="PROSITE" id="PS50109"/>
    </source>
</evidence>
<evidence type="ECO:0000256" key="8">
    <source>
        <dbReference type="ARBA" id="ARBA00023012"/>
    </source>
</evidence>
<dbReference type="InterPro" id="IPR003660">
    <property type="entry name" value="HAMP_dom"/>
</dbReference>
<dbReference type="GO" id="GO:0016301">
    <property type="term" value="F:kinase activity"/>
    <property type="evidence" value="ECO:0007669"/>
    <property type="project" value="UniProtKB-KW"/>
</dbReference>
<evidence type="ECO:0000256" key="1">
    <source>
        <dbReference type="ARBA" id="ARBA00000085"/>
    </source>
</evidence>
<sequence>MLAVFGLFYRYLFPTYYYWKMEQPVKTAEKKIQNNQEAQLDSAVVIVKIPEYQSFSETDLNDAISFKLQRQGISLNKFWVDQASLAKLTQQEAVQRLYNQSRQGTDFYTRYFHKGQTLYLVGTSIPNFRQALSIMLPLVLLAVVLFLLILSGLLYLIVRKQIIQPVNRLVQRTSQISQLDFAETPVEETNELKLLSQSINQMNQSLQQHETSLLKRNQQLKNFAGNLAHEIKTPMSVMQLLVDSEKMGITSPTFLADLDQQIHQMNQLVGQILNFSQQEKEALTMTEVAIQPVILQEIQQAQKIDPKFQFTVKIADCQLTTNLELLRIILLNLITNGMKYSLDKRLEISGKEKNGAYYVTFKNNANNLEAELLAHLADPFVVGETSRNQHLAGTGLGLSIVQEALVALGGQLELRQADNQFIAVIKLPLK</sequence>
<comment type="caution">
    <text evidence="12">The sequence shown here is derived from an EMBL/GenBank/DDBJ whole genome shotgun (WGS) entry which is preliminary data.</text>
</comment>
<evidence type="ECO:0000256" key="4">
    <source>
        <dbReference type="ARBA" id="ARBA00022679"/>
    </source>
</evidence>
<dbReference type="InterPro" id="IPR005467">
    <property type="entry name" value="His_kinase_dom"/>
</dbReference>
<dbReference type="EMBL" id="JAHUZB010000006">
    <property type="protein sequence ID" value="MBV7391929.1"/>
    <property type="molecule type" value="Genomic_DNA"/>
</dbReference>
<keyword evidence="5 9" id="KW-0812">Transmembrane</keyword>
<evidence type="ECO:0000259" key="11">
    <source>
        <dbReference type="PROSITE" id="PS50885"/>
    </source>
</evidence>
<dbReference type="Proteomes" id="UP000774130">
    <property type="component" value="Unassembled WGS sequence"/>
</dbReference>
<dbReference type="PANTHER" id="PTHR45436">
    <property type="entry name" value="SENSOR HISTIDINE KINASE YKOH"/>
    <property type="match status" value="1"/>
</dbReference>
<evidence type="ECO:0000256" key="9">
    <source>
        <dbReference type="SAM" id="Phobius"/>
    </source>
</evidence>
<dbReference type="Pfam" id="PF02518">
    <property type="entry name" value="HATPase_c"/>
    <property type="match status" value="1"/>
</dbReference>
<keyword evidence="8" id="KW-0902">Two-component regulatory system</keyword>
<comment type="catalytic activity">
    <reaction evidence="1">
        <text>ATP + protein L-histidine = ADP + protein N-phospho-L-histidine.</text>
        <dbReference type="EC" id="2.7.13.3"/>
    </reaction>
</comment>
<dbReference type="CDD" id="cd00082">
    <property type="entry name" value="HisKA"/>
    <property type="match status" value="1"/>
</dbReference>
<keyword evidence="4" id="KW-0808">Transferase</keyword>
<dbReference type="InterPro" id="IPR050428">
    <property type="entry name" value="TCS_sensor_his_kinase"/>
</dbReference>
<dbReference type="InterPro" id="IPR003661">
    <property type="entry name" value="HisK_dim/P_dom"/>
</dbReference>
<organism evidence="12 13">
    <name type="scientific">Enterococcus alishanensis</name>
    <dbReference type="NCBI Taxonomy" id="1303817"/>
    <lineage>
        <taxon>Bacteria</taxon>
        <taxon>Bacillati</taxon>
        <taxon>Bacillota</taxon>
        <taxon>Bacilli</taxon>
        <taxon>Lactobacillales</taxon>
        <taxon>Enterococcaceae</taxon>
        <taxon>Enterococcus</taxon>
    </lineage>
</organism>
<dbReference type="EC" id="2.7.13.3" evidence="2"/>
<keyword evidence="7 9" id="KW-1133">Transmembrane helix</keyword>
<protein>
    <recommendedName>
        <fullName evidence="2">histidine kinase</fullName>
        <ecNumber evidence="2">2.7.13.3</ecNumber>
    </recommendedName>
</protein>
<keyword evidence="6 12" id="KW-0418">Kinase</keyword>
<evidence type="ECO:0000256" key="3">
    <source>
        <dbReference type="ARBA" id="ARBA00022553"/>
    </source>
</evidence>
<dbReference type="SMART" id="SM00304">
    <property type="entry name" value="HAMP"/>
    <property type="match status" value="1"/>
</dbReference>
<evidence type="ECO:0000313" key="12">
    <source>
        <dbReference type="EMBL" id="MBV7391929.1"/>
    </source>
</evidence>
<dbReference type="PROSITE" id="PS50109">
    <property type="entry name" value="HIS_KIN"/>
    <property type="match status" value="1"/>
</dbReference>
<evidence type="ECO:0000256" key="2">
    <source>
        <dbReference type="ARBA" id="ARBA00012438"/>
    </source>
</evidence>
<feature type="domain" description="Histidine kinase" evidence="10">
    <location>
        <begin position="226"/>
        <end position="430"/>
    </location>
</feature>
<keyword evidence="13" id="KW-1185">Reference proteome</keyword>
<accession>A0ABS6TGJ3</accession>
<dbReference type="PANTHER" id="PTHR45436:SF5">
    <property type="entry name" value="SENSOR HISTIDINE KINASE TRCS"/>
    <property type="match status" value="1"/>
</dbReference>
<dbReference type="PROSITE" id="PS50885">
    <property type="entry name" value="HAMP"/>
    <property type="match status" value="1"/>
</dbReference>
<dbReference type="InterPro" id="IPR003594">
    <property type="entry name" value="HATPase_dom"/>
</dbReference>
<feature type="domain" description="HAMP" evidence="11">
    <location>
        <begin position="160"/>
        <end position="211"/>
    </location>
</feature>